<evidence type="ECO:0000256" key="1">
    <source>
        <dbReference type="ARBA" id="ARBA00008635"/>
    </source>
</evidence>
<dbReference type="Gene3D" id="1.20.120.450">
    <property type="entry name" value="dinb family like domain"/>
    <property type="match status" value="1"/>
</dbReference>
<dbReference type="OrthoDB" id="119432at2"/>
<comment type="caution">
    <text evidence="4">The sequence shown here is derived from an EMBL/GenBank/DDBJ whole genome shotgun (WGS) entry which is preliminary data.</text>
</comment>
<protein>
    <submittedName>
        <fullName evidence="4">DinB family protein</fullName>
    </submittedName>
</protein>
<evidence type="ECO:0000313" key="5">
    <source>
        <dbReference type="Proteomes" id="UP000306402"/>
    </source>
</evidence>
<sequence>MATSTLVTAFIKELEAEYTSTKKCLENIPESVYGFKPHPTSMEMRYLTLLTAEIPLWITFMIKEGEVDFATYKRFEWETKDELVAHYEEVFKGAIESLKSITDEDLNGEFHLKRYGEILFTQTKLEGVSSTINHWVHHRGQLTVYMRISEIPVPSIYGPSADDKTF</sequence>
<dbReference type="GO" id="GO:0046872">
    <property type="term" value="F:metal ion binding"/>
    <property type="evidence" value="ECO:0007669"/>
    <property type="project" value="UniProtKB-KW"/>
</dbReference>
<dbReference type="InterPro" id="IPR034660">
    <property type="entry name" value="DinB/YfiT-like"/>
</dbReference>
<dbReference type="EMBL" id="VCEJ01000002">
    <property type="protein sequence ID" value="TLV03534.1"/>
    <property type="molecule type" value="Genomic_DNA"/>
</dbReference>
<gene>
    <name evidence="4" type="ORF">FEN17_08000</name>
</gene>
<keyword evidence="5" id="KW-1185">Reference proteome</keyword>
<dbReference type="RefSeq" id="WP_138364743.1">
    <property type="nucleotide sequence ID" value="NZ_VCEJ01000002.1"/>
</dbReference>
<name>A0A5R9L4L8_9BACT</name>
<evidence type="ECO:0000256" key="3">
    <source>
        <dbReference type="PIRSR" id="PIRSR607837-1"/>
    </source>
</evidence>
<comment type="similarity">
    <text evidence="1">Belongs to the DinB family.</text>
</comment>
<dbReference type="AlphaFoldDB" id="A0A5R9L4L8"/>
<dbReference type="InterPro" id="IPR007837">
    <property type="entry name" value="DinB"/>
</dbReference>
<dbReference type="SUPFAM" id="SSF109854">
    <property type="entry name" value="DinB/YfiT-like putative metalloenzymes"/>
    <property type="match status" value="1"/>
</dbReference>
<proteinExistence type="inferred from homology"/>
<organism evidence="4 5">
    <name type="scientific">Dyadobacter luticola</name>
    <dbReference type="NCBI Taxonomy" id="1979387"/>
    <lineage>
        <taxon>Bacteria</taxon>
        <taxon>Pseudomonadati</taxon>
        <taxon>Bacteroidota</taxon>
        <taxon>Cytophagia</taxon>
        <taxon>Cytophagales</taxon>
        <taxon>Spirosomataceae</taxon>
        <taxon>Dyadobacter</taxon>
    </lineage>
</organism>
<evidence type="ECO:0000256" key="2">
    <source>
        <dbReference type="ARBA" id="ARBA00022723"/>
    </source>
</evidence>
<keyword evidence="2 3" id="KW-0479">Metal-binding</keyword>
<dbReference type="Proteomes" id="UP000306402">
    <property type="component" value="Unassembled WGS sequence"/>
</dbReference>
<feature type="binding site" evidence="3">
    <location>
        <position position="138"/>
    </location>
    <ligand>
        <name>a divalent metal cation</name>
        <dbReference type="ChEBI" id="CHEBI:60240"/>
    </ligand>
</feature>
<feature type="binding site" evidence="3">
    <location>
        <position position="134"/>
    </location>
    <ligand>
        <name>a divalent metal cation</name>
        <dbReference type="ChEBI" id="CHEBI:60240"/>
    </ligand>
</feature>
<reference evidence="4 5" key="1">
    <citation type="submission" date="2019-05" db="EMBL/GenBank/DDBJ databases">
        <authorList>
            <person name="Qu J.-H."/>
        </authorList>
    </citation>
    <scope>NUCLEOTIDE SEQUENCE [LARGE SCALE GENOMIC DNA]</scope>
    <source>
        <strain evidence="4 5">T17</strain>
    </source>
</reference>
<dbReference type="Pfam" id="PF05163">
    <property type="entry name" value="DinB"/>
    <property type="match status" value="1"/>
</dbReference>
<accession>A0A5R9L4L8</accession>
<evidence type="ECO:0000313" key="4">
    <source>
        <dbReference type="EMBL" id="TLV03534.1"/>
    </source>
</evidence>